<sequence length="344" mass="39220">MPAHPYKVLTQDQVDHFLTHGFVVIPGCFSAAASADWTRDVWTRLGMDPNDKTTWIRERTNMPEHRRLNVPDFAPKAWDAICDLVGGEERVTEKSKTWSDSFIVNLGTVENEGKELDPKELEGWHVDGDFFIHFLDSPEQGLLVIPLFTDIHPNGGGTWICNEGPKRVGQWLYDHPNGVNPWMGPVGEERDPSLHFFNNIIKDCADSSFHEMTGNLGDVILLHPLMLHSASKNGRRLVRIITNPPVSLNEPFIFDRVNPDEYSLVELKTIKDLGGQEKLKGWKITGERKPVVPERLRVQAKWMEEEAKRLKEAGREYDDRTQTEESLQEQAMGLRPIPEMVVAR</sequence>
<keyword evidence="3" id="KW-1185">Reference proteome</keyword>
<dbReference type="AlphaFoldDB" id="A0AA38XBL8"/>
<dbReference type="EMBL" id="JAPDRK010000007">
    <property type="protein sequence ID" value="KAJ9610473.1"/>
    <property type="molecule type" value="Genomic_DNA"/>
</dbReference>
<accession>A0AA38XBL8</accession>
<feature type="compositionally biased region" description="Basic and acidic residues" evidence="1">
    <location>
        <begin position="313"/>
        <end position="323"/>
    </location>
</feature>
<dbReference type="SUPFAM" id="SSF51197">
    <property type="entry name" value="Clavaminate synthase-like"/>
    <property type="match status" value="1"/>
</dbReference>
<reference evidence="2" key="1">
    <citation type="submission" date="2022-10" db="EMBL/GenBank/DDBJ databases">
        <title>Culturing micro-colonial fungi from biological soil crusts in the Mojave desert and describing Neophaeococcomyces mojavensis, and introducing the new genera and species Taxawa tesnikishii.</title>
        <authorList>
            <person name="Kurbessoian T."/>
            <person name="Stajich J.E."/>
        </authorList>
    </citation>
    <scope>NUCLEOTIDE SEQUENCE</scope>
    <source>
        <strain evidence="2">TK_41</strain>
    </source>
</reference>
<proteinExistence type="predicted"/>
<name>A0AA38XBL8_9EURO</name>
<dbReference type="Pfam" id="PF05721">
    <property type="entry name" value="PhyH"/>
    <property type="match status" value="1"/>
</dbReference>
<dbReference type="Gene3D" id="2.60.120.620">
    <property type="entry name" value="q2cbj1_9rhob like domain"/>
    <property type="match status" value="1"/>
</dbReference>
<evidence type="ECO:0008006" key="4">
    <source>
        <dbReference type="Google" id="ProtNLM"/>
    </source>
</evidence>
<evidence type="ECO:0000256" key="1">
    <source>
        <dbReference type="SAM" id="MobiDB-lite"/>
    </source>
</evidence>
<dbReference type="InterPro" id="IPR008775">
    <property type="entry name" value="Phytyl_CoA_dOase-like"/>
</dbReference>
<protein>
    <recommendedName>
        <fullName evidence="4">Phytanoyl-CoA dioxygenase</fullName>
    </recommendedName>
</protein>
<organism evidence="2 3">
    <name type="scientific">Cladophialophora chaetospira</name>
    <dbReference type="NCBI Taxonomy" id="386627"/>
    <lineage>
        <taxon>Eukaryota</taxon>
        <taxon>Fungi</taxon>
        <taxon>Dikarya</taxon>
        <taxon>Ascomycota</taxon>
        <taxon>Pezizomycotina</taxon>
        <taxon>Eurotiomycetes</taxon>
        <taxon>Chaetothyriomycetidae</taxon>
        <taxon>Chaetothyriales</taxon>
        <taxon>Herpotrichiellaceae</taxon>
        <taxon>Cladophialophora</taxon>
    </lineage>
</organism>
<dbReference type="Proteomes" id="UP001172673">
    <property type="component" value="Unassembled WGS sequence"/>
</dbReference>
<comment type="caution">
    <text evidence="2">The sequence shown here is derived from an EMBL/GenBank/DDBJ whole genome shotgun (WGS) entry which is preliminary data.</text>
</comment>
<evidence type="ECO:0000313" key="3">
    <source>
        <dbReference type="Proteomes" id="UP001172673"/>
    </source>
</evidence>
<feature type="region of interest" description="Disordered" evidence="1">
    <location>
        <begin position="313"/>
        <end position="332"/>
    </location>
</feature>
<gene>
    <name evidence="2" type="ORF">H2200_005250</name>
</gene>
<evidence type="ECO:0000313" key="2">
    <source>
        <dbReference type="EMBL" id="KAJ9610473.1"/>
    </source>
</evidence>